<evidence type="ECO:0000313" key="6">
    <source>
        <dbReference type="Proteomes" id="UP000550501"/>
    </source>
</evidence>
<name>A0A839Q6U5_MYCIR</name>
<dbReference type="RefSeq" id="WP_183466192.1">
    <property type="nucleotide sequence ID" value="NZ_JACHVU010000001.1"/>
</dbReference>
<comment type="caution">
    <text evidence="5">The sequence shown here is derived from an EMBL/GenBank/DDBJ whole genome shotgun (WGS) entry which is preliminary data.</text>
</comment>
<dbReference type="GO" id="GO:0043565">
    <property type="term" value="F:sequence-specific DNA binding"/>
    <property type="evidence" value="ECO:0007669"/>
    <property type="project" value="InterPro"/>
</dbReference>
<keyword evidence="1" id="KW-0805">Transcription regulation</keyword>
<dbReference type="Proteomes" id="UP000550501">
    <property type="component" value="Unassembled WGS sequence"/>
</dbReference>
<protein>
    <submittedName>
        <fullName evidence="5">AraC-like DNA-binding protein</fullName>
    </submittedName>
</protein>
<evidence type="ECO:0000256" key="1">
    <source>
        <dbReference type="ARBA" id="ARBA00023015"/>
    </source>
</evidence>
<accession>A0A839Q6U5</accession>
<dbReference type="InterPro" id="IPR009057">
    <property type="entry name" value="Homeodomain-like_sf"/>
</dbReference>
<organism evidence="5 6">
    <name type="scientific">Mycolicibacterium iranicum</name>
    <name type="common">Mycobacterium iranicum</name>
    <dbReference type="NCBI Taxonomy" id="912594"/>
    <lineage>
        <taxon>Bacteria</taxon>
        <taxon>Bacillati</taxon>
        <taxon>Actinomycetota</taxon>
        <taxon>Actinomycetes</taxon>
        <taxon>Mycobacteriales</taxon>
        <taxon>Mycobacteriaceae</taxon>
        <taxon>Mycolicibacterium</taxon>
    </lineage>
</organism>
<dbReference type="Gene3D" id="1.10.10.60">
    <property type="entry name" value="Homeodomain-like"/>
    <property type="match status" value="1"/>
</dbReference>
<dbReference type="GO" id="GO:0003700">
    <property type="term" value="F:DNA-binding transcription factor activity"/>
    <property type="evidence" value="ECO:0007669"/>
    <property type="project" value="InterPro"/>
</dbReference>
<dbReference type="Pfam" id="PF12833">
    <property type="entry name" value="HTH_18"/>
    <property type="match status" value="1"/>
</dbReference>
<dbReference type="InterPro" id="IPR050204">
    <property type="entry name" value="AraC_XylS_family_regulators"/>
</dbReference>
<dbReference type="PROSITE" id="PS01124">
    <property type="entry name" value="HTH_ARAC_FAMILY_2"/>
    <property type="match status" value="1"/>
</dbReference>
<dbReference type="AlphaFoldDB" id="A0A839Q6U5"/>
<keyword evidence="2 5" id="KW-0238">DNA-binding</keyword>
<gene>
    <name evidence="5" type="ORF">FHR72_000369</name>
</gene>
<evidence type="ECO:0000259" key="4">
    <source>
        <dbReference type="PROSITE" id="PS01124"/>
    </source>
</evidence>
<evidence type="ECO:0000256" key="2">
    <source>
        <dbReference type="ARBA" id="ARBA00023125"/>
    </source>
</evidence>
<dbReference type="SMART" id="SM00342">
    <property type="entry name" value="HTH_ARAC"/>
    <property type="match status" value="1"/>
</dbReference>
<sequence>MHSLPTPSPAGDNLHFDSTDLGATEDFLVRAYTKMTIAAGEGESPSARVDRRWLGSISFDELELDFHMSYDAAPLGRVCLCRVHDGRIEENFVGEGQDVFEPGDVTLLSHPEMPYSGRVCQANYDLTMFDTALLDRVAAPAEGQSGGVRLVGHRAVNAQAERQLDHAIEYVRTIVHSEGGTPSRLVASTTESMLAAVVINTLPTNAAVETTARDRVDAKPPLLRRAIAFIESNADSDIALADIAASIHVTPRALQYMFRRHAGMTPMEYLRRVRMDHAHHELMQSDPGSTTIQLVASRWGFGHTGRFASLYRKTYGCNPSDTLRG</sequence>
<keyword evidence="6" id="KW-1185">Reference proteome</keyword>
<dbReference type="PANTHER" id="PTHR46796:SF12">
    <property type="entry name" value="HTH-TYPE DNA-BINDING TRANSCRIPTIONAL ACTIVATOR EUTR"/>
    <property type="match status" value="1"/>
</dbReference>
<evidence type="ECO:0000313" key="5">
    <source>
        <dbReference type="EMBL" id="MBB2988912.1"/>
    </source>
</evidence>
<proteinExistence type="predicted"/>
<dbReference type="EMBL" id="JACHVU010000001">
    <property type="protein sequence ID" value="MBB2988912.1"/>
    <property type="molecule type" value="Genomic_DNA"/>
</dbReference>
<reference evidence="5 6" key="1">
    <citation type="submission" date="2020-08" db="EMBL/GenBank/DDBJ databases">
        <title>The Agave Microbiome: Exploring the role of microbial communities in plant adaptations to desert environments.</title>
        <authorList>
            <person name="Partida-Martinez L.P."/>
        </authorList>
    </citation>
    <scope>NUCLEOTIDE SEQUENCE [LARGE SCALE GENOMIC DNA]</scope>
    <source>
        <strain evidence="5 6">AT2.18</strain>
    </source>
</reference>
<dbReference type="SUPFAM" id="SSF46689">
    <property type="entry name" value="Homeodomain-like"/>
    <property type="match status" value="2"/>
</dbReference>
<evidence type="ECO:0000256" key="3">
    <source>
        <dbReference type="ARBA" id="ARBA00023163"/>
    </source>
</evidence>
<feature type="domain" description="HTH araC/xylS-type" evidence="4">
    <location>
        <begin position="224"/>
        <end position="325"/>
    </location>
</feature>
<keyword evidence="3" id="KW-0804">Transcription</keyword>
<dbReference type="InterPro" id="IPR018060">
    <property type="entry name" value="HTH_AraC"/>
</dbReference>
<dbReference type="PANTHER" id="PTHR46796">
    <property type="entry name" value="HTH-TYPE TRANSCRIPTIONAL ACTIVATOR RHAS-RELATED"/>
    <property type="match status" value="1"/>
</dbReference>